<evidence type="ECO:0000256" key="5">
    <source>
        <dbReference type="SAM" id="SignalP"/>
    </source>
</evidence>
<keyword evidence="1" id="KW-0805">Transcription regulation</keyword>
<dbReference type="InterPro" id="IPR036271">
    <property type="entry name" value="Tet_transcr_reg_TetR-rel_C_sf"/>
</dbReference>
<dbReference type="InterPro" id="IPR009057">
    <property type="entry name" value="Homeodomain-like_sf"/>
</dbReference>
<feature type="signal peptide" evidence="5">
    <location>
        <begin position="1"/>
        <end position="21"/>
    </location>
</feature>
<dbReference type="Gene3D" id="1.10.10.60">
    <property type="entry name" value="Homeodomain-like"/>
    <property type="match status" value="1"/>
</dbReference>
<gene>
    <name evidence="7" type="ORF">5H7_008</name>
</gene>
<evidence type="ECO:0000256" key="1">
    <source>
        <dbReference type="ARBA" id="ARBA00023015"/>
    </source>
</evidence>
<keyword evidence="3" id="KW-0804">Transcription</keyword>
<evidence type="ECO:0000256" key="3">
    <source>
        <dbReference type="ARBA" id="ARBA00023163"/>
    </source>
</evidence>
<dbReference type="PANTHER" id="PTHR47506:SF7">
    <property type="entry name" value="TRANSCRIPTIONAL REGULATORY PROTEIN"/>
    <property type="match status" value="1"/>
</dbReference>
<dbReference type="InterPro" id="IPR001647">
    <property type="entry name" value="HTH_TetR"/>
</dbReference>
<evidence type="ECO:0000256" key="2">
    <source>
        <dbReference type="ARBA" id="ARBA00023125"/>
    </source>
</evidence>
<reference evidence="7" key="1">
    <citation type="submission" date="2016-04" db="EMBL/GenBank/DDBJ databases">
        <title>Exploring the genomic information of specific uncultured soil bacteria through a new metagenomic library-based strategy.</title>
        <authorList>
            <person name="Liu Y."/>
            <person name="Zhang R."/>
        </authorList>
    </citation>
    <scope>NUCLEOTIDE SEQUENCE</scope>
</reference>
<evidence type="ECO:0000313" key="7">
    <source>
        <dbReference type="EMBL" id="ALG05312.1"/>
    </source>
</evidence>
<proteinExistence type="predicted"/>
<evidence type="ECO:0000256" key="4">
    <source>
        <dbReference type="PROSITE-ProRule" id="PRU00335"/>
    </source>
</evidence>
<protein>
    <recommendedName>
        <fullName evidence="6">HTH tetR-type domain-containing protein</fullName>
    </recommendedName>
</protein>
<dbReference type="GO" id="GO:0003677">
    <property type="term" value="F:DNA binding"/>
    <property type="evidence" value="ECO:0007669"/>
    <property type="project" value="UniProtKB-UniRule"/>
</dbReference>
<keyword evidence="5" id="KW-0732">Signal</keyword>
<dbReference type="PROSITE" id="PS50977">
    <property type="entry name" value="HTH_TETR_2"/>
    <property type="match status" value="1"/>
</dbReference>
<dbReference type="AlphaFoldDB" id="A0A0N7F2B8"/>
<dbReference type="SUPFAM" id="SSF48498">
    <property type="entry name" value="Tetracyclin repressor-like, C-terminal domain"/>
    <property type="match status" value="1"/>
</dbReference>
<dbReference type="SUPFAM" id="SSF46689">
    <property type="entry name" value="Homeodomain-like"/>
    <property type="match status" value="1"/>
</dbReference>
<name>A0A0N7F2B8_9BACT</name>
<keyword evidence="2 4" id="KW-0238">DNA-binding</keyword>
<feature type="DNA-binding region" description="H-T-H motif" evidence="4">
    <location>
        <begin position="79"/>
        <end position="98"/>
    </location>
</feature>
<dbReference type="Pfam" id="PF00440">
    <property type="entry name" value="TetR_N"/>
    <property type="match status" value="1"/>
</dbReference>
<organism evidence="7">
    <name type="scientific">uncultured bacterium 5H7</name>
    <dbReference type="NCBI Taxonomy" id="1701327"/>
    <lineage>
        <taxon>Bacteria</taxon>
        <taxon>environmental samples</taxon>
    </lineage>
</organism>
<dbReference type="PANTHER" id="PTHR47506">
    <property type="entry name" value="TRANSCRIPTIONAL REGULATORY PROTEIN"/>
    <property type="match status" value="1"/>
</dbReference>
<feature type="domain" description="HTH tetR-type" evidence="6">
    <location>
        <begin position="56"/>
        <end position="116"/>
    </location>
</feature>
<feature type="chain" id="PRO_5006011683" description="HTH tetR-type domain-containing protein" evidence="5">
    <location>
        <begin position="22"/>
        <end position="260"/>
    </location>
</feature>
<dbReference type="Gene3D" id="1.10.357.10">
    <property type="entry name" value="Tetracycline Repressor, domain 2"/>
    <property type="match status" value="1"/>
</dbReference>
<dbReference type="EMBL" id="KT342858">
    <property type="protein sequence ID" value="ALG05312.1"/>
    <property type="molecule type" value="Genomic_DNA"/>
</dbReference>
<evidence type="ECO:0000259" key="6">
    <source>
        <dbReference type="PROSITE" id="PS50977"/>
    </source>
</evidence>
<accession>A0A0N7F2B8</accession>
<dbReference type="PRINTS" id="PR00455">
    <property type="entry name" value="HTHTETR"/>
</dbReference>
<sequence>MRTLFSMYPLTSILSMFALEASGWTALNPRVMAQEMTGVAASRETRVRGFLATEKTERTRLIVGAAYELIDAGGLEELTIRAVLKRTGLARRAFYEQFAGKDDLVLAVFEQAMRFAADMFRELVAQLDDPIERLKTIIISIGQGATSPDESASAEGSHMAAALSREHLRLAESRPVELNKALEPLIALIAEQLSAGMAAGQIRQAEPARLAMFIYNLVATTMHTELITHDALGSPSSSADERRDRLADELWEFCRRATAA</sequence>